<dbReference type="SUPFAM" id="SSF52129">
    <property type="entry name" value="Caspase-like"/>
    <property type="match status" value="1"/>
</dbReference>
<feature type="transmembrane region" description="Helical" evidence="5">
    <location>
        <begin position="515"/>
        <end position="533"/>
    </location>
</feature>
<feature type="transmembrane region" description="Helical" evidence="5">
    <location>
        <begin position="485"/>
        <end position="509"/>
    </location>
</feature>
<comment type="caution">
    <text evidence="7">The sequence shown here is derived from an EMBL/GenBank/DDBJ whole genome shotgun (WGS) entry which is preliminary data.</text>
</comment>
<feature type="region of interest" description="Disordered" evidence="4">
    <location>
        <begin position="308"/>
        <end position="330"/>
    </location>
</feature>
<dbReference type="Proteomes" id="UP000287171">
    <property type="component" value="Unassembled WGS sequence"/>
</dbReference>
<protein>
    <recommendedName>
        <fullName evidence="6">Peptidase C14 caspase domain-containing protein</fullName>
    </recommendedName>
</protein>
<dbReference type="RefSeq" id="WP_161982250.1">
    <property type="nucleotide sequence ID" value="NZ_BIFT01000001.1"/>
</dbReference>
<name>A0A402BAK8_9CHLR</name>
<feature type="repeat" description="TPR" evidence="3">
    <location>
        <begin position="374"/>
        <end position="407"/>
    </location>
</feature>
<gene>
    <name evidence="7" type="ORF">KDA_39220</name>
</gene>
<feature type="compositionally biased region" description="Low complexity" evidence="4">
    <location>
        <begin position="308"/>
        <end position="324"/>
    </location>
</feature>
<dbReference type="GO" id="GO:0006508">
    <property type="term" value="P:proteolysis"/>
    <property type="evidence" value="ECO:0007669"/>
    <property type="project" value="InterPro"/>
</dbReference>
<evidence type="ECO:0000256" key="5">
    <source>
        <dbReference type="SAM" id="Phobius"/>
    </source>
</evidence>
<dbReference type="AlphaFoldDB" id="A0A402BAK8"/>
<keyword evidence="5" id="KW-1133">Transmembrane helix</keyword>
<dbReference type="InterPro" id="IPR011600">
    <property type="entry name" value="Pept_C14_caspase"/>
</dbReference>
<evidence type="ECO:0000313" key="8">
    <source>
        <dbReference type="Proteomes" id="UP000287171"/>
    </source>
</evidence>
<keyword evidence="8" id="KW-1185">Reference proteome</keyword>
<dbReference type="PANTHER" id="PTHR44943">
    <property type="entry name" value="CELLULOSE SYNTHASE OPERON PROTEIN C"/>
    <property type="match status" value="1"/>
</dbReference>
<keyword evidence="5" id="KW-0472">Membrane</keyword>
<proteinExistence type="predicted"/>
<dbReference type="SMART" id="SM00028">
    <property type="entry name" value="TPR"/>
    <property type="match status" value="2"/>
</dbReference>
<dbReference type="Gene3D" id="1.25.40.10">
    <property type="entry name" value="Tetratricopeptide repeat domain"/>
    <property type="match status" value="1"/>
</dbReference>
<dbReference type="PROSITE" id="PS50005">
    <property type="entry name" value="TPR"/>
    <property type="match status" value="2"/>
</dbReference>
<evidence type="ECO:0000313" key="7">
    <source>
        <dbReference type="EMBL" id="GCE28438.1"/>
    </source>
</evidence>
<evidence type="ECO:0000256" key="4">
    <source>
        <dbReference type="SAM" id="MobiDB-lite"/>
    </source>
</evidence>
<evidence type="ECO:0000259" key="6">
    <source>
        <dbReference type="Pfam" id="PF00656"/>
    </source>
</evidence>
<dbReference type="Pfam" id="PF00656">
    <property type="entry name" value="Peptidase_C14"/>
    <property type="match status" value="1"/>
</dbReference>
<evidence type="ECO:0000256" key="3">
    <source>
        <dbReference type="PROSITE-ProRule" id="PRU00339"/>
    </source>
</evidence>
<dbReference type="GO" id="GO:0004197">
    <property type="term" value="F:cysteine-type endopeptidase activity"/>
    <property type="evidence" value="ECO:0007669"/>
    <property type="project" value="InterPro"/>
</dbReference>
<dbReference type="InterPro" id="IPR029030">
    <property type="entry name" value="Caspase-like_dom_sf"/>
</dbReference>
<accession>A0A402BAK8</accession>
<evidence type="ECO:0000256" key="1">
    <source>
        <dbReference type="ARBA" id="ARBA00022737"/>
    </source>
</evidence>
<dbReference type="SUPFAM" id="SSF48452">
    <property type="entry name" value="TPR-like"/>
    <property type="match status" value="1"/>
</dbReference>
<feature type="transmembrane region" description="Helical" evidence="5">
    <location>
        <begin position="584"/>
        <end position="609"/>
    </location>
</feature>
<reference evidence="8" key="1">
    <citation type="submission" date="2018-12" db="EMBL/GenBank/DDBJ databases">
        <title>Tengunoibacter tsumagoiensis gen. nov., sp. nov., Dictyobacter kobayashii sp. nov., D. alpinus sp. nov., and D. joshuensis sp. nov. and description of Dictyobacteraceae fam. nov. within the order Ktedonobacterales isolated from Tengu-no-mugimeshi.</title>
        <authorList>
            <person name="Wang C.M."/>
            <person name="Zheng Y."/>
            <person name="Sakai Y."/>
            <person name="Toyoda A."/>
            <person name="Minakuchi Y."/>
            <person name="Abe K."/>
            <person name="Yokota A."/>
            <person name="Yabe S."/>
        </authorList>
    </citation>
    <scope>NUCLEOTIDE SEQUENCE [LARGE SCALE GENOMIC DNA]</scope>
    <source>
        <strain evidence="8">Uno16</strain>
    </source>
</reference>
<dbReference type="PANTHER" id="PTHR44943:SF8">
    <property type="entry name" value="TPR REPEAT-CONTAINING PROTEIN MJ0263"/>
    <property type="match status" value="1"/>
</dbReference>
<dbReference type="Pfam" id="PF14559">
    <property type="entry name" value="TPR_19"/>
    <property type="match status" value="1"/>
</dbReference>
<sequence length="619" mass="66498">MYSGELTKTPPQRGLPRHIGLIIGMNQYQDSTFRPLQSAENDARALAQWLVNNKGGKWSPPDVQLVQGQHATRELIESLITQICLHKAEEGDSILLYFAGHAFVDERSGEGYLAFTNSRYQDPSTCLSLHSFSQHVLTQSRAAQILCIFDCFQTGPVWSMRRTSAYDSKPLLGNAVLGLLQSLPNRLFMCSCRGNEITGESSPQGIGQLMRSMIMGLSGPAVDEATGTATLSKLHAYLFGVLDEQHRPQLFGQQQTPFMILGDLPDVGPRGVTGAFPQMGQTNTLTNPTGPQTSGSLLKRGLPFGASASTATAVPPQAPAPSTSGHIMSSALDPHIDQQNQQVVAQAQQLFQAQNYGEAFNLIEQVLQGSPNDLPALILKGQLLGTAGRYVEAQQTIEHILQLEPDNAMGWSMQAVVLSNQGQHQQALNAIERSLELDAQNPETYVIKNNIMGSLAVVQTQTGEHTSSKLRAARSAGPAIKGSQAFMLGLALSILGTVLGFVGVGLLAFMASIPYIGLLLISMGIAVLCVNAARGSFRYGFIILLETAIFSILFAAILGGLGIVGQRFVISQINLRPSLFMPVITLGIWLAIAAGVPFVLALIGFLGGIPARMRNKKRS</sequence>
<feature type="repeat" description="TPR" evidence="3">
    <location>
        <begin position="408"/>
        <end position="441"/>
    </location>
</feature>
<dbReference type="Gene3D" id="3.40.50.1460">
    <property type="match status" value="1"/>
</dbReference>
<keyword evidence="1" id="KW-0677">Repeat</keyword>
<dbReference type="InterPro" id="IPR011990">
    <property type="entry name" value="TPR-like_helical_dom_sf"/>
</dbReference>
<keyword evidence="2 3" id="KW-0802">TPR repeat</keyword>
<feature type="transmembrane region" description="Helical" evidence="5">
    <location>
        <begin position="540"/>
        <end position="564"/>
    </location>
</feature>
<dbReference type="EMBL" id="BIFT01000001">
    <property type="protein sequence ID" value="GCE28438.1"/>
    <property type="molecule type" value="Genomic_DNA"/>
</dbReference>
<evidence type="ECO:0000256" key="2">
    <source>
        <dbReference type="ARBA" id="ARBA00022803"/>
    </source>
</evidence>
<dbReference type="InterPro" id="IPR051685">
    <property type="entry name" value="Ycf3/AcsC/BcsC/TPR_MFPF"/>
</dbReference>
<dbReference type="InterPro" id="IPR019734">
    <property type="entry name" value="TPR_rpt"/>
</dbReference>
<organism evidence="7 8">
    <name type="scientific">Dictyobacter alpinus</name>
    <dbReference type="NCBI Taxonomy" id="2014873"/>
    <lineage>
        <taxon>Bacteria</taxon>
        <taxon>Bacillati</taxon>
        <taxon>Chloroflexota</taxon>
        <taxon>Ktedonobacteria</taxon>
        <taxon>Ktedonobacterales</taxon>
        <taxon>Dictyobacteraceae</taxon>
        <taxon>Dictyobacter</taxon>
    </lineage>
</organism>
<feature type="domain" description="Peptidase C14 caspase" evidence="6">
    <location>
        <begin position="18"/>
        <end position="112"/>
    </location>
</feature>
<keyword evidence="5" id="KW-0812">Transmembrane</keyword>